<accession>A0A261ERK1</accession>
<dbReference type="InterPro" id="IPR000175">
    <property type="entry name" value="Na/ntran_symport"/>
</dbReference>
<keyword evidence="4 7" id="KW-1133">Transmembrane helix</keyword>
<organism evidence="8 9">
    <name type="scientific">Pseudoscardovia suis</name>
    <dbReference type="NCBI Taxonomy" id="987063"/>
    <lineage>
        <taxon>Bacteria</taxon>
        <taxon>Bacillati</taxon>
        <taxon>Actinomycetota</taxon>
        <taxon>Actinomycetes</taxon>
        <taxon>Bifidobacteriales</taxon>
        <taxon>Bifidobacteriaceae</taxon>
        <taxon>Pseudoscardovia</taxon>
    </lineage>
</organism>
<keyword evidence="3 6" id="KW-0812">Transmembrane</keyword>
<evidence type="ECO:0000256" key="3">
    <source>
        <dbReference type="ARBA" id="ARBA00022692"/>
    </source>
</evidence>
<dbReference type="EMBL" id="MWWQ01000014">
    <property type="protein sequence ID" value="OZG49488.1"/>
    <property type="molecule type" value="Genomic_DNA"/>
</dbReference>
<dbReference type="Pfam" id="PF00209">
    <property type="entry name" value="SNF"/>
    <property type="match status" value="2"/>
</dbReference>
<keyword evidence="5 7" id="KW-0472">Membrane</keyword>
<dbReference type="InterPro" id="IPR037272">
    <property type="entry name" value="SNS_sf"/>
</dbReference>
<evidence type="ECO:0000256" key="2">
    <source>
        <dbReference type="ARBA" id="ARBA00022448"/>
    </source>
</evidence>
<evidence type="ECO:0000313" key="9">
    <source>
        <dbReference type="Proteomes" id="UP000216454"/>
    </source>
</evidence>
<evidence type="ECO:0000256" key="1">
    <source>
        <dbReference type="ARBA" id="ARBA00004141"/>
    </source>
</evidence>
<name>A0A261ERK1_9BIFI</name>
<gene>
    <name evidence="8" type="ORF">PSSU_1312</name>
</gene>
<dbReference type="Gene3D" id="1.20.1740.10">
    <property type="entry name" value="Amino acid/polyamine transporter I"/>
    <property type="match status" value="1"/>
</dbReference>
<dbReference type="AlphaFoldDB" id="A0A261ERK1"/>
<dbReference type="Proteomes" id="UP000216454">
    <property type="component" value="Unassembled WGS sequence"/>
</dbReference>
<keyword evidence="6" id="KW-0769">Symport</keyword>
<feature type="transmembrane region" description="Helical" evidence="7">
    <location>
        <begin position="356"/>
        <end position="377"/>
    </location>
</feature>
<protein>
    <recommendedName>
        <fullName evidence="6">Transporter</fullName>
    </recommendedName>
</protein>
<feature type="transmembrane region" description="Helical" evidence="7">
    <location>
        <begin position="51"/>
        <end position="71"/>
    </location>
</feature>
<feature type="transmembrane region" description="Helical" evidence="7">
    <location>
        <begin position="21"/>
        <end position="39"/>
    </location>
</feature>
<dbReference type="GO" id="GO:0016020">
    <property type="term" value="C:membrane"/>
    <property type="evidence" value="ECO:0007669"/>
    <property type="project" value="UniProtKB-SubCell"/>
</dbReference>
<dbReference type="NCBIfam" id="NF037979">
    <property type="entry name" value="Na_transp"/>
    <property type="match status" value="1"/>
</dbReference>
<dbReference type="SUPFAM" id="SSF161070">
    <property type="entry name" value="SNF-like"/>
    <property type="match status" value="1"/>
</dbReference>
<sequence>MSSTETTAVDKGEKRSNFTGRIGYVMAAAGSAIGLGNIWRFPYLAAKYGGAVFLIVYLISVYTFGYVLIMSETVIGRKTKKSPVSAFRHFGNTKAHSFGGWINAIIPMLIAPYYSVIGGWVLYYLFSYIQGEVKELGGDNAFTNFISSGTSVEFWFLVFAVCTIAVIFFGVQNGVERVSKVLLPLLVVLSVIVCIYSCTRPGAVEGIKYFFIPQMQNVSWMTFVTAIGQMFYSLSCAMGILITYGSYMKRDVSIEKSTTQVEFFDTLIAVLAGLMIIPAVFAFNGADAAKTLKAGPSLMFITMPKVFGNMGFGMAIGIVFFLLVFLAALTSSISLMESAVSTFQDELGMSRPIATLTYSGIYIVLGTLSSLGFNVLGGVKLLGMDFLDFFDFITNSVMMPIAAIAICLLVLRSVTLKGVEDEVTYDGAPFKRKKVYNFVIKYLCIVFLVIILVSSVLNAFGIIKM</sequence>
<evidence type="ECO:0000256" key="6">
    <source>
        <dbReference type="RuleBase" id="RU003732"/>
    </source>
</evidence>
<evidence type="ECO:0000313" key="8">
    <source>
        <dbReference type="EMBL" id="OZG49488.1"/>
    </source>
</evidence>
<evidence type="ECO:0000256" key="5">
    <source>
        <dbReference type="ARBA" id="ARBA00023136"/>
    </source>
</evidence>
<reference evidence="8 9" key="1">
    <citation type="journal article" date="2017" name="BMC Genomics">
        <title>Comparative genomic and phylogenomic analyses of the Bifidobacteriaceae family.</title>
        <authorList>
            <person name="Lugli G.A."/>
            <person name="Milani C."/>
            <person name="Turroni F."/>
            <person name="Duranti S."/>
            <person name="Mancabelli L."/>
            <person name="Mangifesta M."/>
            <person name="Ferrario C."/>
            <person name="Modesto M."/>
            <person name="Mattarelli P."/>
            <person name="Jiri K."/>
            <person name="van Sinderen D."/>
            <person name="Ventura M."/>
        </authorList>
    </citation>
    <scope>NUCLEOTIDE SEQUENCE [LARGE SCALE GENOMIC DNA]</scope>
    <source>
        <strain evidence="8 9">DSM 24744</strain>
    </source>
</reference>
<comment type="similarity">
    <text evidence="6">Belongs to the sodium:neurotransmitter symporter (SNF) (TC 2.A.22) family.</text>
</comment>
<dbReference type="PANTHER" id="PTHR42948:SF1">
    <property type="entry name" value="TRANSPORTER"/>
    <property type="match status" value="1"/>
</dbReference>
<feature type="transmembrane region" description="Helical" evidence="7">
    <location>
        <begin position="439"/>
        <end position="463"/>
    </location>
</feature>
<keyword evidence="2 6" id="KW-0813">Transport</keyword>
<dbReference type="PRINTS" id="PR00176">
    <property type="entry name" value="NANEUSMPORT"/>
</dbReference>
<feature type="transmembrane region" description="Helical" evidence="7">
    <location>
        <begin position="389"/>
        <end position="411"/>
    </location>
</feature>
<evidence type="ECO:0000256" key="4">
    <source>
        <dbReference type="ARBA" id="ARBA00022989"/>
    </source>
</evidence>
<dbReference type="GO" id="GO:0015293">
    <property type="term" value="F:symporter activity"/>
    <property type="evidence" value="ECO:0007669"/>
    <property type="project" value="UniProtKB-KW"/>
</dbReference>
<comment type="subcellular location">
    <subcellularLocation>
        <location evidence="1">Membrane</location>
        <topology evidence="1">Multi-pass membrane protein</topology>
    </subcellularLocation>
</comment>
<dbReference type="RefSeq" id="WP_211278433.1">
    <property type="nucleotide sequence ID" value="NZ_JBQKGU010000010.1"/>
</dbReference>
<feature type="transmembrane region" description="Helical" evidence="7">
    <location>
        <begin position="218"/>
        <end position="242"/>
    </location>
</feature>
<dbReference type="PANTHER" id="PTHR42948">
    <property type="entry name" value="TRANSPORTER"/>
    <property type="match status" value="1"/>
</dbReference>
<proteinExistence type="inferred from homology"/>
<dbReference type="InterPro" id="IPR047218">
    <property type="entry name" value="YocR/YhdH-like"/>
</dbReference>
<dbReference type="CDD" id="cd10336">
    <property type="entry name" value="SLC6sbd_Tyt1-Like"/>
    <property type="match status" value="1"/>
</dbReference>
<comment type="caution">
    <text evidence="8">The sequence shown here is derived from an EMBL/GenBank/DDBJ whole genome shotgun (WGS) entry which is preliminary data.</text>
</comment>
<keyword evidence="9" id="KW-1185">Reference proteome</keyword>
<feature type="transmembrane region" description="Helical" evidence="7">
    <location>
        <begin position="98"/>
        <end position="125"/>
    </location>
</feature>
<feature type="transmembrane region" description="Helical" evidence="7">
    <location>
        <begin position="263"/>
        <end position="286"/>
    </location>
</feature>
<dbReference type="PROSITE" id="PS50267">
    <property type="entry name" value="NA_NEUROTRAN_SYMP_3"/>
    <property type="match status" value="1"/>
</dbReference>
<evidence type="ECO:0000256" key="7">
    <source>
        <dbReference type="SAM" id="Phobius"/>
    </source>
</evidence>
<feature type="transmembrane region" description="Helical" evidence="7">
    <location>
        <begin position="145"/>
        <end position="169"/>
    </location>
</feature>
<feature type="transmembrane region" description="Helical" evidence="7">
    <location>
        <begin position="181"/>
        <end position="198"/>
    </location>
</feature>
<dbReference type="PROSITE" id="PS00610">
    <property type="entry name" value="NA_NEUROTRAN_SYMP_1"/>
    <property type="match status" value="1"/>
</dbReference>
<feature type="transmembrane region" description="Helical" evidence="7">
    <location>
        <begin position="306"/>
        <end position="335"/>
    </location>
</feature>